<dbReference type="Gene3D" id="3.30.379.10">
    <property type="entry name" value="Chitobiase/beta-hexosaminidase domain 2-like"/>
    <property type="match status" value="1"/>
</dbReference>
<dbReference type="InterPro" id="IPR017853">
    <property type="entry name" value="GH"/>
</dbReference>
<dbReference type="CDD" id="cd06562">
    <property type="entry name" value="GH20_HexA_HexB-like"/>
    <property type="match status" value="1"/>
</dbReference>
<dbReference type="Proteomes" id="UP000663879">
    <property type="component" value="Unassembled WGS sequence"/>
</dbReference>
<dbReference type="PANTHER" id="PTHR22600">
    <property type="entry name" value="BETA-HEXOSAMINIDASE"/>
    <property type="match status" value="1"/>
</dbReference>
<dbReference type="InterPro" id="IPR029019">
    <property type="entry name" value="HEX_eukaryotic_N"/>
</dbReference>
<evidence type="ECO:0000256" key="9">
    <source>
        <dbReference type="PIRSR" id="PIRSR001093-2"/>
    </source>
</evidence>
<evidence type="ECO:0000259" key="11">
    <source>
        <dbReference type="Pfam" id="PF14845"/>
    </source>
</evidence>
<evidence type="ECO:0000256" key="3">
    <source>
        <dbReference type="ARBA" id="ARBA00022729"/>
    </source>
</evidence>
<feature type="active site" description="Proton donor" evidence="8">
    <location>
        <position position="346"/>
    </location>
</feature>
<evidence type="ECO:0000259" key="10">
    <source>
        <dbReference type="Pfam" id="PF00728"/>
    </source>
</evidence>
<dbReference type="GO" id="GO:0006689">
    <property type="term" value="P:ganglioside catabolic process"/>
    <property type="evidence" value="ECO:0007669"/>
    <property type="project" value="TreeGrafter"/>
</dbReference>
<sequence>MLKYLGVLSLVFFNFFLAQAKLFYIEVKYPLLGNEAPPGSPWPMPFYMNDTSNNLLYLKKSLFQIKSNMKVDCDIIRENIRHYRNVIFPPKIYSNVTKKSKINLNYLTILNLKISAADVCPKYPDSNMNESYNLTISSNGADLYAESVWGALRGLETFSQLTFFTEDNRLAINDSTVIVDKPRFVYRGLLIDTARHFIPVPILRKQLDAMAYHKLNVFHWHIVDDQSFPLELFKYPNITEKGRYSKAHVYTHKDVKTIIEHARLRGIRVIPEFDSPGHVEAFGRAFPEFLTVCWKDGKPYQPIFSVQGAAEIVNPTNEYVYPVLKEILSEFKNLFVDEYIHLGNDEVYYDCWKSNPDVANWMKKMNFSEYHHLQAYYSSKVLKIVQDLGRKSTVWQDVYDNGVELQKGTQIQIWKDTSILPEHGKWSDYLNNVTRDGYAAILSSPWYINFVSYGYQEWYKFYQVDPFANFSGNDAQAKLLIGGEAALWSEYVDGGNMDSRLWPRLSAIAERLWSPAHVNDPEDAKFRLDEQRCRLLRRGIVAAPVLNGYCGDYEYGMAKSNVFDPVFNYGWPNL</sequence>
<evidence type="ECO:0000256" key="2">
    <source>
        <dbReference type="ARBA" id="ARBA00006285"/>
    </source>
</evidence>
<accession>A0A814HKH5</accession>
<dbReference type="FunFam" id="3.20.20.80:FF:000063">
    <property type="entry name" value="Beta-hexosaminidase"/>
    <property type="match status" value="1"/>
</dbReference>
<dbReference type="PIRSF" id="PIRSF001093">
    <property type="entry name" value="B-hxosamndse_ab_euk"/>
    <property type="match status" value="1"/>
</dbReference>
<keyword evidence="13" id="KW-1185">Reference proteome</keyword>
<dbReference type="Pfam" id="PF00728">
    <property type="entry name" value="Glyco_hydro_20"/>
    <property type="match status" value="1"/>
</dbReference>
<feature type="disulfide bond" evidence="9">
    <location>
        <begin position="293"/>
        <end position="351"/>
    </location>
</feature>
<dbReference type="InterPro" id="IPR029018">
    <property type="entry name" value="Hex-like_dom2"/>
</dbReference>
<comment type="caution">
    <text evidence="12">The sequence shown here is derived from an EMBL/GenBank/DDBJ whole genome shotgun (WGS) entry which is preliminary data.</text>
</comment>
<dbReference type="GO" id="GO:0016020">
    <property type="term" value="C:membrane"/>
    <property type="evidence" value="ECO:0007669"/>
    <property type="project" value="TreeGrafter"/>
</dbReference>
<dbReference type="PRINTS" id="PR00738">
    <property type="entry name" value="GLHYDRLASE20"/>
</dbReference>
<dbReference type="InterPro" id="IPR015883">
    <property type="entry name" value="Glyco_hydro_20_cat"/>
</dbReference>
<evidence type="ECO:0000313" key="13">
    <source>
        <dbReference type="Proteomes" id="UP000663879"/>
    </source>
</evidence>
<name>A0A814HKH5_9BILA</name>
<keyword evidence="6 7" id="KW-0326">Glycosidase</keyword>
<reference evidence="12" key="1">
    <citation type="submission" date="2021-02" db="EMBL/GenBank/DDBJ databases">
        <authorList>
            <person name="Nowell W R."/>
        </authorList>
    </citation>
    <scope>NUCLEOTIDE SEQUENCE</scope>
    <source>
        <strain evidence="12">Ploen Becks lab</strain>
    </source>
</reference>
<evidence type="ECO:0000256" key="7">
    <source>
        <dbReference type="PIRNR" id="PIRNR001093"/>
    </source>
</evidence>
<evidence type="ECO:0000313" key="12">
    <source>
        <dbReference type="EMBL" id="CAF1010177.1"/>
    </source>
</evidence>
<dbReference type="Pfam" id="PF14845">
    <property type="entry name" value="Glycohydro_20b2"/>
    <property type="match status" value="1"/>
</dbReference>
<dbReference type="EC" id="3.2.1.52" evidence="7"/>
<comment type="catalytic activity">
    <reaction evidence="1 7">
        <text>Hydrolysis of terminal non-reducing N-acetyl-D-hexosamine residues in N-acetyl-beta-D-hexosaminides.</text>
        <dbReference type="EC" id="3.2.1.52"/>
    </reaction>
</comment>
<feature type="domain" description="Beta-hexosaminidase eukaryotic type N-terminal" evidence="11">
    <location>
        <begin position="41"/>
        <end position="161"/>
    </location>
</feature>
<keyword evidence="9" id="KW-1015">Disulfide bond</keyword>
<keyword evidence="5" id="KW-0325">Glycoprotein</keyword>
<feature type="domain" description="Glycoside hydrolase family 20 catalytic" evidence="10">
    <location>
        <begin position="184"/>
        <end position="515"/>
    </location>
</feature>
<evidence type="ECO:0000256" key="5">
    <source>
        <dbReference type="ARBA" id="ARBA00023180"/>
    </source>
</evidence>
<evidence type="ECO:0000256" key="6">
    <source>
        <dbReference type="ARBA" id="ARBA00023295"/>
    </source>
</evidence>
<protein>
    <recommendedName>
        <fullName evidence="7">Beta-hexosaminidase</fullName>
        <ecNumber evidence="7">3.2.1.52</ecNumber>
    </recommendedName>
</protein>
<evidence type="ECO:0000256" key="8">
    <source>
        <dbReference type="PIRSR" id="PIRSR001093-1"/>
    </source>
</evidence>
<dbReference type="InterPro" id="IPR025705">
    <property type="entry name" value="Beta_hexosaminidase_sua/sub"/>
</dbReference>
<dbReference type="Gene3D" id="3.20.20.80">
    <property type="entry name" value="Glycosidases"/>
    <property type="match status" value="1"/>
</dbReference>
<evidence type="ECO:0000256" key="1">
    <source>
        <dbReference type="ARBA" id="ARBA00001231"/>
    </source>
</evidence>
<comment type="similarity">
    <text evidence="2 7">Belongs to the glycosyl hydrolase 20 family.</text>
</comment>
<keyword evidence="4 7" id="KW-0378">Hydrolase</keyword>
<dbReference type="AlphaFoldDB" id="A0A814HKH5"/>
<dbReference type="GO" id="GO:0004563">
    <property type="term" value="F:beta-N-acetylhexosaminidase activity"/>
    <property type="evidence" value="ECO:0007669"/>
    <property type="project" value="UniProtKB-EC"/>
</dbReference>
<feature type="disulfide bond" evidence="9">
    <location>
        <begin position="73"/>
        <end position="120"/>
    </location>
</feature>
<dbReference type="OrthoDB" id="428480at2759"/>
<dbReference type="EMBL" id="CAJNOC010004118">
    <property type="protein sequence ID" value="CAF1010177.1"/>
    <property type="molecule type" value="Genomic_DNA"/>
</dbReference>
<keyword evidence="3" id="KW-0732">Signal</keyword>
<proteinExistence type="inferred from homology"/>
<dbReference type="SUPFAM" id="SSF55545">
    <property type="entry name" value="beta-N-acetylhexosaminidase-like domain"/>
    <property type="match status" value="1"/>
</dbReference>
<dbReference type="GO" id="GO:0030203">
    <property type="term" value="P:glycosaminoglycan metabolic process"/>
    <property type="evidence" value="ECO:0007669"/>
    <property type="project" value="TreeGrafter"/>
</dbReference>
<dbReference type="PANTHER" id="PTHR22600:SF21">
    <property type="entry name" value="BETA-HEXOSAMINIDASE A"/>
    <property type="match status" value="1"/>
</dbReference>
<gene>
    <name evidence="12" type="ORF">OXX778_LOCUS16852</name>
</gene>
<evidence type="ECO:0000256" key="4">
    <source>
        <dbReference type="ARBA" id="ARBA00022801"/>
    </source>
</evidence>
<dbReference type="GO" id="GO:0005764">
    <property type="term" value="C:lysosome"/>
    <property type="evidence" value="ECO:0007669"/>
    <property type="project" value="TreeGrafter"/>
</dbReference>
<organism evidence="12 13">
    <name type="scientific">Brachionus calyciflorus</name>
    <dbReference type="NCBI Taxonomy" id="104777"/>
    <lineage>
        <taxon>Eukaryota</taxon>
        <taxon>Metazoa</taxon>
        <taxon>Spiralia</taxon>
        <taxon>Gnathifera</taxon>
        <taxon>Rotifera</taxon>
        <taxon>Eurotatoria</taxon>
        <taxon>Monogononta</taxon>
        <taxon>Pseudotrocha</taxon>
        <taxon>Ploima</taxon>
        <taxon>Brachionidae</taxon>
        <taxon>Brachionus</taxon>
    </lineage>
</organism>
<feature type="disulfide bond" evidence="9">
    <location>
        <begin position="533"/>
        <end position="550"/>
    </location>
</feature>
<dbReference type="GO" id="GO:0005975">
    <property type="term" value="P:carbohydrate metabolic process"/>
    <property type="evidence" value="ECO:0007669"/>
    <property type="project" value="InterPro"/>
</dbReference>
<dbReference type="SUPFAM" id="SSF51445">
    <property type="entry name" value="(Trans)glycosidases"/>
    <property type="match status" value="1"/>
</dbReference>